<evidence type="ECO:0000313" key="10">
    <source>
        <dbReference type="EMBL" id="ABK43920.1"/>
    </source>
</evidence>
<dbReference type="Proteomes" id="UP000002586">
    <property type="component" value="Chromosome"/>
</dbReference>
<dbReference type="InterPro" id="IPR031312">
    <property type="entry name" value="Na/sul_symport_CS"/>
</dbReference>
<feature type="transmembrane region" description="Helical" evidence="8">
    <location>
        <begin position="508"/>
        <end position="537"/>
    </location>
</feature>
<dbReference type="GO" id="GO:0006813">
    <property type="term" value="P:potassium ion transport"/>
    <property type="evidence" value="ECO:0007669"/>
    <property type="project" value="InterPro"/>
</dbReference>
<feature type="transmembrane region" description="Helical" evidence="8">
    <location>
        <begin position="549"/>
        <end position="569"/>
    </location>
</feature>
<evidence type="ECO:0000256" key="5">
    <source>
        <dbReference type="ARBA" id="ARBA00022989"/>
    </source>
</evidence>
<keyword evidence="4" id="KW-0677">Repeat</keyword>
<evidence type="ECO:0000313" key="11">
    <source>
        <dbReference type="Proteomes" id="UP000002586"/>
    </source>
</evidence>
<dbReference type="Gene3D" id="3.30.70.1450">
    <property type="entry name" value="Regulator of K+ conductance, C-terminal domain"/>
    <property type="match status" value="2"/>
</dbReference>
<dbReference type="Pfam" id="PF03600">
    <property type="entry name" value="CitMHS"/>
    <property type="match status" value="1"/>
</dbReference>
<keyword evidence="2" id="KW-0813">Transport</keyword>
<evidence type="ECO:0000259" key="9">
    <source>
        <dbReference type="PROSITE" id="PS51202"/>
    </source>
</evidence>
<sequence length="613" mass="65574" precursor="true">MNLEMLMVFGLLGVTVVLFASDRVRLDVVAIGVMLVLGVSGVVTMQEALAGFGNPVVVLIAALFVVGEGLFKTGIAYDAGNRLMQVAGNHPVRLMLLLMVAVAILSAFMSSTGAVAIFMPVAMGLAAKGDIAPSRLLIPLAFGSLIGGMLTLIGTPPNMVASQALVHAGLKPFGFFEFTPIGLAVLVVTMLYMVVAGRFLLPDRRLARSEEQSERQTRREMAEGYQVRSRMKRMQVEPGSALIGQSVSEVHFRTRYNCTLMGIERAGRFGHMRFLPALSHTPLMQGDQLYMVCNNPDQMGLVEQQQGLRALPMQEQHITHMALALGIAEVLIPPGSRINGKSLAEVQFRKRYGLSVLGVKRLGVALPAPSSETVLQCGDALLVGGNWSQLQLLGVRGKDFMVMSLPKEVDEVVPARERSWIALAIVALMLVALGLKLLPTVATVMLAAVAMVMLRCLTMEEAYQSIRWESLILIAGMLPMATALQKSGGAELIVGLLLDGVGDMSPMVMMAGLFLITTLFSQFISNTATTVLIAPIAIGAAQGLAVSPYPLLMTVAIAASTAFATPVASPVNTLVLGPGNYRFNDFVKIGVPLQVLVMVVTLLCVPLFFPFTP</sequence>
<gene>
    <name evidence="10" type="ordered locus">Mmc1_1409</name>
</gene>
<dbReference type="InterPro" id="IPR051679">
    <property type="entry name" value="DASS-Related_Transporters"/>
</dbReference>
<reference evidence="10 11" key="2">
    <citation type="journal article" date="2012" name="Int. J. Syst. Evol. Microbiol.">
        <title>Magnetococcus marinus gen. nov., sp. nov., a marine, magnetotactic bacterium that represents a novel lineage (Magnetococcaceae fam. nov.; Magnetococcales ord. nov.) at the base of the Alphaproteobacteria.</title>
        <authorList>
            <person name="Bazylinski D.A."/>
            <person name="Williams T.J."/>
            <person name="Lefevre C.T."/>
            <person name="Berg R.J."/>
            <person name="Zhang C.L."/>
            <person name="Bowser S.S."/>
            <person name="Dean A.J."/>
            <person name="Beveridge T.J."/>
        </authorList>
    </citation>
    <scope>NUCLEOTIDE SEQUENCE [LARGE SCALE GENOMIC DNA]</scope>
    <source>
        <strain evidence="11">ATCC BAA-1437 / JCM 17883 / MC-1</strain>
    </source>
</reference>
<evidence type="ECO:0000256" key="2">
    <source>
        <dbReference type="ARBA" id="ARBA00022448"/>
    </source>
</evidence>
<feature type="transmembrane region" description="Helical" evidence="8">
    <location>
        <begin position="97"/>
        <end position="124"/>
    </location>
</feature>
<comment type="subcellular location">
    <subcellularLocation>
        <location evidence="1">Membrane</location>
        <topology evidence="1">Multi-pass membrane protein</topology>
    </subcellularLocation>
</comment>
<dbReference type="EMBL" id="CP000471">
    <property type="protein sequence ID" value="ABK43920.1"/>
    <property type="molecule type" value="Genomic_DNA"/>
</dbReference>
<evidence type="ECO:0000256" key="4">
    <source>
        <dbReference type="ARBA" id="ARBA00022737"/>
    </source>
</evidence>
<dbReference type="GO" id="GO:0005886">
    <property type="term" value="C:plasma membrane"/>
    <property type="evidence" value="ECO:0007669"/>
    <property type="project" value="TreeGrafter"/>
</dbReference>
<evidence type="ECO:0000256" key="8">
    <source>
        <dbReference type="SAM" id="Phobius"/>
    </source>
</evidence>
<accession>A0L7H7</accession>
<name>A0L7H7_MAGMM</name>
<dbReference type="HOGENOM" id="CLU_005170_6_1_5"/>
<keyword evidence="3 8" id="KW-0812">Transmembrane</keyword>
<dbReference type="eggNOG" id="COG0471">
    <property type="taxonomic scope" value="Bacteria"/>
</dbReference>
<dbReference type="GO" id="GO:0008324">
    <property type="term" value="F:monoatomic cation transmembrane transporter activity"/>
    <property type="evidence" value="ECO:0007669"/>
    <property type="project" value="InterPro"/>
</dbReference>
<evidence type="ECO:0000256" key="3">
    <source>
        <dbReference type="ARBA" id="ARBA00022692"/>
    </source>
</evidence>
<feature type="transmembrane region" description="Helical" evidence="8">
    <location>
        <begin position="30"/>
        <end position="49"/>
    </location>
</feature>
<feature type="region of interest" description="Disordered" evidence="7">
    <location>
        <begin position="207"/>
        <end position="229"/>
    </location>
</feature>
<dbReference type="AlphaFoldDB" id="A0L7H7"/>
<feature type="transmembrane region" description="Helical" evidence="8">
    <location>
        <begin position="175"/>
        <end position="201"/>
    </location>
</feature>
<feature type="transmembrane region" description="Helical" evidence="8">
    <location>
        <begin position="589"/>
        <end position="609"/>
    </location>
</feature>
<keyword evidence="6 8" id="KW-0472">Membrane</keyword>
<feature type="domain" description="RCK C-terminal" evidence="9">
    <location>
        <begin position="315"/>
        <end position="399"/>
    </location>
</feature>
<dbReference type="InterPro" id="IPR036721">
    <property type="entry name" value="RCK_C_sf"/>
</dbReference>
<evidence type="ECO:0000256" key="1">
    <source>
        <dbReference type="ARBA" id="ARBA00004141"/>
    </source>
</evidence>
<dbReference type="PROSITE" id="PS51202">
    <property type="entry name" value="RCK_C"/>
    <property type="match status" value="2"/>
</dbReference>
<protein>
    <submittedName>
        <fullName evidence="10">Citrate transporter</fullName>
    </submittedName>
</protein>
<feature type="compositionally biased region" description="Basic and acidic residues" evidence="7">
    <location>
        <begin position="207"/>
        <end position="222"/>
    </location>
</feature>
<dbReference type="PANTHER" id="PTHR43652">
    <property type="entry name" value="BASIC AMINO ACID ANTIPORTER YFCC-RELATED"/>
    <property type="match status" value="1"/>
</dbReference>
<dbReference type="Pfam" id="PF02080">
    <property type="entry name" value="TrkA_C"/>
    <property type="match status" value="2"/>
</dbReference>
<evidence type="ECO:0000256" key="7">
    <source>
        <dbReference type="SAM" id="MobiDB-lite"/>
    </source>
</evidence>
<feature type="transmembrane region" description="Helical" evidence="8">
    <location>
        <begin position="56"/>
        <end position="77"/>
    </location>
</feature>
<feature type="transmembrane region" description="Helical" evidence="8">
    <location>
        <begin position="441"/>
        <end position="458"/>
    </location>
</feature>
<dbReference type="PANTHER" id="PTHR43652:SF1">
    <property type="entry name" value="RESPONSE REGULATOR"/>
    <property type="match status" value="1"/>
</dbReference>
<organism evidence="10 11">
    <name type="scientific">Magnetococcus marinus (strain ATCC BAA-1437 / JCM 17883 / MC-1)</name>
    <dbReference type="NCBI Taxonomy" id="156889"/>
    <lineage>
        <taxon>Bacteria</taxon>
        <taxon>Pseudomonadati</taxon>
        <taxon>Pseudomonadota</taxon>
        <taxon>Magnetococcia</taxon>
        <taxon>Magnetococcales</taxon>
        <taxon>Magnetococcaceae</taxon>
        <taxon>Magnetococcus</taxon>
    </lineage>
</organism>
<dbReference type="KEGG" id="mgm:Mmc1_1409"/>
<keyword evidence="5 8" id="KW-1133">Transmembrane helix</keyword>
<feature type="domain" description="RCK C-terminal" evidence="9">
    <location>
        <begin position="219"/>
        <end position="308"/>
    </location>
</feature>
<dbReference type="eggNOG" id="COG0490">
    <property type="taxonomic scope" value="Bacteria"/>
</dbReference>
<reference evidence="11" key="1">
    <citation type="journal article" date="2009" name="Appl. Environ. Microbiol.">
        <title>Complete genome sequence of the chemolithoautotrophic marine magnetotactic coccus strain MC-1.</title>
        <authorList>
            <person name="Schubbe S."/>
            <person name="Williams T.J."/>
            <person name="Xie G."/>
            <person name="Kiss H.E."/>
            <person name="Brettin T.S."/>
            <person name="Martinez D."/>
            <person name="Ross C.A."/>
            <person name="Schuler D."/>
            <person name="Cox B.L."/>
            <person name="Nealson K.H."/>
            <person name="Bazylinski D.A."/>
        </authorList>
    </citation>
    <scope>NUCLEOTIDE SEQUENCE [LARGE SCALE GENOMIC DNA]</scope>
    <source>
        <strain evidence="11">ATCC BAA-1437 / JCM 17883 / MC-1</strain>
    </source>
</reference>
<dbReference type="PROSITE" id="PS01271">
    <property type="entry name" value="NA_SULFATE"/>
    <property type="match status" value="1"/>
</dbReference>
<dbReference type="OrthoDB" id="9809303at2"/>
<feature type="transmembrane region" description="Helical" evidence="8">
    <location>
        <begin position="136"/>
        <end position="155"/>
    </location>
</feature>
<dbReference type="SUPFAM" id="SSF116726">
    <property type="entry name" value="TrkA C-terminal domain-like"/>
    <property type="match status" value="2"/>
</dbReference>
<feature type="transmembrane region" description="Helical" evidence="8">
    <location>
        <begin position="470"/>
        <end position="488"/>
    </location>
</feature>
<proteinExistence type="predicted"/>
<evidence type="ECO:0000256" key="6">
    <source>
        <dbReference type="ARBA" id="ARBA00023136"/>
    </source>
</evidence>
<keyword evidence="11" id="KW-1185">Reference proteome</keyword>
<dbReference type="RefSeq" id="WP_011713073.1">
    <property type="nucleotide sequence ID" value="NC_008576.1"/>
</dbReference>
<dbReference type="InterPro" id="IPR004680">
    <property type="entry name" value="Cit_transptr-like_dom"/>
</dbReference>
<dbReference type="InterPro" id="IPR006037">
    <property type="entry name" value="RCK_C"/>
</dbReference>